<keyword evidence="1" id="KW-0812">Transmembrane</keyword>
<dbReference type="PANTHER" id="PTHR42923:SF46">
    <property type="entry name" value="AMINE OXIDASE"/>
    <property type="match status" value="1"/>
</dbReference>
<dbReference type="GO" id="GO:0016491">
    <property type="term" value="F:oxidoreductase activity"/>
    <property type="evidence" value="ECO:0007669"/>
    <property type="project" value="TreeGrafter"/>
</dbReference>
<dbReference type="PANTHER" id="PTHR42923">
    <property type="entry name" value="PROTOPORPHYRINOGEN OXIDASE"/>
    <property type="match status" value="1"/>
</dbReference>
<dbReference type="AlphaFoldDB" id="A0A916JDE0"/>
<keyword evidence="3" id="KW-1185">Reference proteome</keyword>
<gene>
    <name evidence="2" type="ORF">DYBT9275_01313</name>
</gene>
<dbReference type="InterPro" id="IPR050464">
    <property type="entry name" value="Zeta_carotene_desat/Oxidored"/>
</dbReference>
<evidence type="ECO:0000256" key="1">
    <source>
        <dbReference type="SAM" id="Phobius"/>
    </source>
</evidence>
<sequence>MSNDIGKTVLIMGGGVAGLSAAHELLKRGFRVTIVENRREILGGKARSVKHTFPGLSNSLPAEHGFRFFPGFYGNITRTLKEIKLANGKSVFDNLVRVRYYTFLFTDGREPINIPLNIVFDIIRGKSEEVIGELKSLKKAFDEKILDISDSGRDNFIEKLVQLYTSCESRYLTEYERVPWEEFIEAKRPSYGRDYRLLLAEGVTKNLVACRADRSSTRTGGKILSHMIWQIVNPFGGRADRILNAPTRMAWLDPWRNFLESSYPSTLTIIPHRFVDRLIIKKEEDKEYWGAPDSIEKIEVKDFKGNVQTLDADYFISALPVERLDILLDKSTPILDKDPTLRFIKPLCKEIDWMTGIMFYLKIDLKINDGHITITNSPFAITIISQVQYWEEYIKTNPLPSYKGQPVKSILSVIVSNWDEHGVFVNKPLKRLTETEVKTEIWHQIKQCVIIDDTGQKIQLNDSDFFRDLTFLDDSIGPDPQNPDILANKEPLLINTVVSHSLRPDAHTRISNFFLAADFVKTNSDLADMDTANEAARRAVNNILQLEKKPKRQFCKTASYALPSPFGLFSIPRIMDERNFRNGLPWQKPMMFYWFCKTVLMIGFKAIKLPKIILYPLVPLAVVIAFIAVIINYLVVIVWKFINSLYFVR</sequence>
<dbReference type="EMBL" id="CAJRAF010000001">
    <property type="protein sequence ID" value="CAG4994087.1"/>
    <property type="molecule type" value="Genomic_DNA"/>
</dbReference>
<dbReference type="Pfam" id="PF13450">
    <property type="entry name" value="NAD_binding_8"/>
    <property type="match status" value="1"/>
</dbReference>
<dbReference type="Gene3D" id="3.50.50.60">
    <property type="entry name" value="FAD/NAD(P)-binding domain"/>
    <property type="match status" value="1"/>
</dbReference>
<organism evidence="2 3">
    <name type="scientific">Dyadobacter helix</name>
    <dbReference type="NCBI Taxonomy" id="2822344"/>
    <lineage>
        <taxon>Bacteria</taxon>
        <taxon>Pseudomonadati</taxon>
        <taxon>Bacteroidota</taxon>
        <taxon>Cytophagia</taxon>
        <taxon>Cytophagales</taxon>
        <taxon>Spirosomataceae</taxon>
        <taxon>Dyadobacter</taxon>
    </lineage>
</organism>
<evidence type="ECO:0000313" key="3">
    <source>
        <dbReference type="Proteomes" id="UP000680038"/>
    </source>
</evidence>
<comment type="caution">
    <text evidence="2">The sequence shown here is derived from an EMBL/GenBank/DDBJ whole genome shotgun (WGS) entry which is preliminary data.</text>
</comment>
<accession>A0A916JDE0</accession>
<evidence type="ECO:0008006" key="4">
    <source>
        <dbReference type="Google" id="ProtNLM"/>
    </source>
</evidence>
<keyword evidence="1" id="KW-0472">Membrane</keyword>
<proteinExistence type="predicted"/>
<name>A0A916JDE0_9BACT</name>
<evidence type="ECO:0000313" key="2">
    <source>
        <dbReference type="EMBL" id="CAG4994087.1"/>
    </source>
</evidence>
<reference evidence="2" key="1">
    <citation type="submission" date="2021-04" db="EMBL/GenBank/DDBJ databases">
        <authorList>
            <person name="Rodrigo-Torres L."/>
            <person name="Arahal R. D."/>
            <person name="Lucena T."/>
        </authorList>
    </citation>
    <scope>NUCLEOTIDE SEQUENCE</scope>
    <source>
        <strain evidence="2">CECT 9275</strain>
    </source>
</reference>
<protein>
    <recommendedName>
        <fullName evidence="4">FAD-dependent oxidoreductase</fullName>
    </recommendedName>
</protein>
<dbReference type="SUPFAM" id="SSF51905">
    <property type="entry name" value="FAD/NAD(P)-binding domain"/>
    <property type="match status" value="1"/>
</dbReference>
<dbReference type="Proteomes" id="UP000680038">
    <property type="component" value="Unassembled WGS sequence"/>
</dbReference>
<dbReference type="InterPro" id="IPR036188">
    <property type="entry name" value="FAD/NAD-bd_sf"/>
</dbReference>
<keyword evidence="1" id="KW-1133">Transmembrane helix</keyword>
<dbReference type="RefSeq" id="WP_215237980.1">
    <property type="nucleotide sequence ID" value="NZ_CAJRAF010000001.1"/>
</dbReference>
<feature type="transmembrane region" description="Helical" evidence="1">
    <location>
        <begin position="614"/>
        <end position="642"/>
    </location>
</feature>